<feature type="transmembrane region" description="Helical" evidence="2">
    <location>
        <begin position="85"/>
        <end position="104"/>
    </location>
</feature>
<feature type="non-terminal residue" evidence="3">
    <location>
        <position position="1"/>
    </location>
</feature>
<reference evidence="3" key="1">
    <citation type="submission" date="2023-10" db="EMBL/GenBank/DDBJ databases">
        <title>Genome assembly of Pristionchus species.</title>
        <authorList>
            <person name="Yoshida K."/>
            <person name="Sommer R.J."/>
        </authorList>
    </citation>
    <scope>NUCLEOTIDE SEQUENCE</scope>
    <source>
        <strain evidence="3">RS5133</strain>
    </source>
</reference>
<feature type="region of interest" description="Disordered" evidence="1">
    <location>
        <begin position="200"/>
        <end position="232"/>
    </location>
</feature>
<evidence type="ECO:0000313" key="3">
    <source>
        <dbReference type="EMBL" id="GMT29623.1"/>
    </source>
</evidence>
<dbReference type="AlphaFoldDB" id="A0AAV5WH32"/>
<feature type="compositionally biased region" description="Basic and acidic residues" evidence="1">
    <location>
        <begin position="222"/>
        <end position="232"/>
    </location>
</feature>
<evidence type="ECO:0000256" key="1">
    <source>
        <dbReference type="SAM" id="MobiDB-lite"/>
    </source>
</evidence>
<feature type="transmembrane region" description="Helical" evidence="2">
    <location>
        <begin position="58"/>
        <end position="79"/>
    </location>
</feature>
<dbReference type="SUPFAM" id="SSF100934">
    <property type="entry name" value="Heat shock protein 70kD (HSP70), C-terminal subdomain"/>
    <property type="match status" value="1"/>
</dbReference>
<dbReference type="EMBL" id="BTSY01000005">
    <property type="protein sequence ID" value="GMT29623.1"/>
    <property type="molecule type" value="Genomic_DNA"/>
</dbReference>
<keyword evidence="2" id="KW-0812">Transmembrane</keyword>
<feature type="transmembrane region" description="Helical" evidence="2">
    <location>
        <begin position="116"/>
        <end position="141"/>
    </location>
</feature>
<organism evidence="3 4">
    <name type="scientific">Pristionchus fissidentatus</name>
    <dbReference type="NCBI Taxonomy" id="1538716"/>
    <lineage>
        <taxon>Eukaryota</taxon>
        <taxon>Metazoa</taxon>
        <taxon>Ecdysozoa</taxon>
        <taxon>Nematoda</taxon>
        <taxon>Chromadorea</taxon>
        <taxon>Rhabditida</taxon>
        <taxon>Rhabditina</taxon>
        <taxon>Diplogasteromorpha</taxon>
        <taxon>Diplogasteroidea</taxon>
        <taxon>Neodiplogasteridae</taxon>
        <taxon>Pristionchus</taxon>
    </lineage>
</organism>
<proteinExistence type="predicted"/>
<accession>A0AAV5WH32</accession>
<comment type="caution">
    <text evidence="3">The sequence shown here is derived from an EMBL/GenBank/DDBJ whole genome shotgun (WGS) entry which is preliminary data.</text>
</comment>
<evidence type="ECO:0000313" key="4">
    <source>
        <dbReference type="Proteomes" id="UP001432322"/>
    </source>
</evidence>
<dbReference type="Gene3D" id="1.20.1270.10">
    <property type="match status" value="1"/>
</dbReference>
<gene>
    <name evidence="3" type="ORF">PFISCL1PPCAC_20920</name>
</gene>
<evidence type="ECO:0000256" key="2">
    <source>
        <dbReference type="SAM" id="Phobius"/>
    </source>
</evidence>
<feature type="transmembrane region" description="Helical" evidence="2">
    <location>
        <begin position="153"/>
        <end position="177"/>
    </location>
</feature>
<keyword evidence="2" id="KW-1133">Transmembrane helix</keyword>
<keyword evidence="2" id="KW-0472">Membrane</keyword>
<keyword evidence="4" id="KW-1185">Reference proteome</keyword>
<sequence>SVISEIRSPSTSTRFAMTEVFEGDSGDGRPPPTQVVVVPVDENEHTEMPCKKVHAARIVLICAVIGMVITMCVFIATFLKHIHVLALAVLLLFFVCGIYAHWKVVERVKKIHSKYFCPLIAVFVCIIALELAMGVFGIYQYSIFAGNGHSEHAMFATLLFFAIFLIQGIMLCTVLCYPPQLAANDSRAAEELKIDQTEWAQEDSGEYGGASGGATDMMAGDEGPKETEKKELTEEEKQEAAAVAAARTSLSAYLCHVRRTTDDEEVREKMSAEDRETIVHQYNQTIYWLRENKTASKEEIEQKKGELRNVCKPILNKMKMEKGEARGGTMA</sequence>
<dbReference type="InterPro" id="IPR029048">
    <property type="entry name" value="HSP70_C_sf"/>
</dbReference>
<name>A0AAV5WH32_9BILA</name>
<dbReference type="Proteomes" id="UP001432322">
    <property type="component" value="Unassembled WGS sequence"/>
</dbReference>
<protein>
    <submittedName>
        <fullName evidence="3">Uncharacterized protein</fullName>
    </submittedName>
</protein>